<keyword evidence="3 4" id="KW-0975">Bacterial flagellum</keyword>
<dbReference type="RefSeq" id="WP_344230232.1">
    <property type="nucleotide sequence ID" value="NZ_BAAALH010000002.1"/>
</dbReference>
<dbReference type="EMBL" id="JBHSEN010000001">
    <property type="protein sequence ID" value="MFC4428355.1"/>
    <property type="molecule type" value="Genomic_DNA"/>
</dbReference>
<keyword evidence="5" id="KW-0282">Flagellum</keyword>
<keyword evidence="5" id="KW-0969">Cilium</keyword>
<protein>
    <recommendedName>
        <fullName evidence="4">Flagellar hook-basal body complex protein FliE</fullName>
    </recommendedName>
</protein>
<evidence type="ECO:0000313" key="5">
    <source>
        <dbReference type="EMBL" id="MFC4428355.1"/>
    </source>
</evidence>
<dbReference type="Proteomes" id="UP001595965">
    <property type="component" value="Unassembled WGS sequence"/>
</dbReference>
<name>A0ABV8XVI1_9MICC</name>
<sequence length="134" mass="13330">MPLDSIGSIGAIATMPVLPAVNPTSPTSAALPGVLPAGLESATGVGGPLGTTAISAPSEAQAGSFGSQLAGQVDSLQTLQGERDTLSLQAVTGDLEDIHKATIAAAEASATMDLMVAMRNSGLQAFNELMRIQA</sequence>
<keyword evidence="6" id="KW-1185">Reference proteome</keyword>
<evidence type="ECO:0000256" key="3">
    <source>
        <dbReference type="ARBA" id="ARBA00023143"/>
    </source>
</evidence>
<comment type="similarity">
    <text evidence="2 4">Belongs to the FliE family.</text>
</comment>
<dbReference type="Pfam" id="PF02049">
    <property type="entry name" value="FliE"/>
    <property type="match status" value="1"/>
</dbReference>
<evidence type="ECO:0000256" key="2">
    <source>
        <dbReference type="ARBA" id="ARBA00009272"/>
    </source>
</evidence>
<dbReference type="PANTHER" id="PTHR34653:SF1">
    <property type="entry name" value="FLAGELLAR HOOK-BASAL BODY COMPLEX PROTEIN FLIE"/>
    <property type="match status" value="1"/>
</dbReference>
<evidence type="ECO:0000256" key="4">
    <source>
        <dbReference type="HAMAP-Rule" id="MF_00724"/>
    </source>
</evidence>
<dbReference type="InterPro" id="IPR001624">
    <property type="entry name" value="FliE"/>
</dbReference>
<dbReference type="PANTHER" id="PTHR34653">
    <property type="match status" value="1"/>
</dbReference>
<keyword evidence="5" id="KW-0966">Cell projection</keyword>
<dbReference type="HAMAP" id="MF_00724">
    <property type="entry name" value="FliE"/>
    <property type="match status" value="1"/>
</dbReference>
<proteinExistence type="inferred from homology"/>
<organism evidence="5 6">
    <name type="scientific">Citricoccus alkalitolerans</name>
    <dbReference type="NCBI Taxonomy" id="246603"/>
    <lineage>
        <taxon>Bacteria</taxon>
        <taxon>Bacillati</taxon>
        <taxon>Actinomycetota</taxon>
        <taxon>Actinomycetes</taxon>
        <taxon>Micrococcales</taxon>
        <taxon>Micrococcaceae</taxon>
        <taxon>Citricoccus</taxon>
    </lineage>
</organism>
<dbReference type="PRINTS" id="PR01006">
    <property type="entry name" value="FLGHOOKFLIE"/>
</dbReference>
<reference evidence="6" key="1">
    <citation type="journal article" date="2019" name="Int. J. Syst. Evol. Microbiol.">
        <title>The Global Catalogue of Microorganisms (GCM) 10K type strain sequencing project: providing services to taxonomists for standard genome sequencing and annotation.</title>
        <authorList>
            <consortium name="The Broad Institute Genomics Platform"/>
            <consortium name="The Broad Institute Genome Sequencing Center for Infectious Disease"/>
            <person name="Wu L."/>
            <person name="Ma J."/>
        </authorList>
    </citation>
    <scope>NUCLEOTIDE SEQUENCE [LARGE SCALE GENOMIC DNA]</scope>
    <source>
        <strain evidence="6">CGMCC 1.12125</strain>
    </source>
</reference>
<accession>A0ABV8XVI1</accession>
<comment type="caution">
    <text evidence="5">The sequence shown here is derived from an EMBL/GenBank/DDBJ whole genome shotgun (WGS) entry which is preliminary data.</text>
</comment>
<gene>
    <name evidence="4" type="primary">fliE</name>
    <name evidence="5" type="ORF">ACFO0K_01515</name>
</gene>
<comment type="subcellular location">
    <subcellularLocation>
        <location evidence="1 4">Bacterial flagellum basal body</location>
    </subcellularLocation>
</comment>
<evidence type="ECO:0000256" key="1">
    <source>
        <dbReference type="ARBA" id="ARBA00004117"/>
    </source>
</evidence>
<evidence type="ECO:0000313" key="6">
    <source>
        <dbReference type="Proteomes" id="UP001595965"/>
    </source>
</evidence>